<evidence type="ECO:0000256" key="3">
    <source>
        <dbReference type="RuleBase" id="RU003616"/>
    </source>
</evidence>
<dbReference type="InterPro" id="IPR044587">
    <property type="entry name" value="HSP21-like"/>
</dbReference>
<evidence type="ECO:0000259" key="4">
    <source>
        <dbReference type="PROSITE" id="PS01031"/>
    </source>
</evidence>
<sequence>MMSYPVRPWNPFDLIERMMAQWDQYFFGSPWPALPSLPQLKVQQDDQEVSIRVEVPGVSPEDLSVTVDGNLLTIRAVHRGQGEDDVATYERAFTLPSSVDPEKVTAHYRHGVLEVRLPRAEGRRSRQIPIDLG</sequence>
<evidence type="ECO:0000256" key="2">
    <source>
        <dbReference type="PROSITE-ProRule" id="PRU00285"/>
    </source>
</evidence>
<protein>
    <submittedName>
        <fullName evidence="6">HSP20 family protein</fullName>
    </submittedName>
</protein>
<evidence type="ECO:0000313" key="6">
    <source>
        <dbReference type="EMBL" id="MBP2019536.1"/>
    </source>
</evidence>
<accession>A0ABS4JX25</accession>
<dbReference type="CDD" id="cd06464">
    <property type="entry name" value="ACD_sHsps-like"/>
    <property type="match status" value="1"/>
</dbReference>
<dbReference type="PROSITE" id="PS51203">
    <property type="entry name" value="CS"/>
    <property type="match status" value="1"/>
</dbReference>
<dbReference type="PROSITE" id="PS01031">
    <property type="entry name" value="SHSP"/>
    <property type="match status" value="1"/>
</dbReference>
<gene>
    <name evidence="6" type="ORF">J2Z79_002978</name>
</gene>
<name>A0ABS4JX25_9FIRM</name>
<evidence type="ECO:0000313" key="7">
    <source>
        <dbReference type="Proteomes" id="UP001519289"/>
    </source>
</evidence>
<reference evidence="6 7" key="1">
    <citation type="submission" date="2021-03" db="EMBL/GenBank/DDBJ databases">
        <title>Genomic Encyclopedia of Type Strains, Phase IV (KMG-IV): sequencing the most valuable type-strain genomes for metagenomic binning, comparative biology and taxonomic classification.</title>
        <authorList>
            <person name="Goeker M."/>
        </authorList>
    </citation>
    <scope>NUCLEOTIDE SEQUENCE [LARGE SCALE GENOMIC DNA]</scope>
    <source>
        <strain evidence="6 7">DSM 27138</strain>
    </source>
</reference>
<keyword evidence="1" id="KW-0346">Stress response</keyword>
<dbReference type="PANTHER" id="PTHR46733">
    <property type="entry name" value="26.5 KDA HEAT SHOCK PROTEIN, MITOCHONDRIAL"/>
    <property type="match status" value="1"/>
</dbReference>
<feature type="domain" description="SHSP" evidence="4">
    <location>
        <begin position="31"/>
        <end position="133"/>
    </location>
</feature>
<dbReference type="PANTHER" id="PTHR46733:SF4">
    <property type="entry name" value="HEAT SHOCK PROTEIN 21, CHLOROPLASTIC"/>
    <property type="match status" value="1"/>
</dbReference>
<organism evidence="6 7">
    <name type="scientific">Symbiobacterium terraclitae</name>
    <dbReference type="NCBI Taxonomy" id="557451"/>
    <lineage>
        <taxon>Bacteria</taxon>
        <taxon>Bacillati</taxon>
        <taxon>Bacillota</taxon>
        <taxon>Clostridia</taxon>
        <taxon>Eubacteriales</taxon>
        <taxon>Symbiobacteriaceae</taxon>
        <taxon>Symbiobacterium</taxon>
    </lineage>
</organism>
<dbReference type="RefSeq" id="WP_209467643.1">
    <property type="nucleotide sequence ID" value="NZ_JAGGLG010000030.1"/>
</dbReference>
<dbReference type="EMBL" id="JAGGLG010000030">
    <property type="protein sequence ID" value="MBP2019536.1"/>
    <property type="molecule type" value="Genomic_DNA"/>
</dbReference>
<evidence type="ECO:0000256" key="1">
    <source>
        <dbReference type="ARBA" id="ARBA00023016"/>
    </source>
</evidence>
<evidence type="ECO:0000259" key="5">
    <source>
        <dbReference type="PROSITE" id="PS51203"/>
    </source>
</evidence>
<dbReference type="Proteomes" id="UP001519289">
    <property type="component" value="Unassembled WGS sequence"/>
</dbReference>
<dbReference type="SUPFAM" id="SSF49764">
    <property type="entry name" value="HSP20-like chaperones"/>
    <property type="match status" value="1"/>
</dbReference>
<feature type="domain" description="CS" evidence="5">
    <location>
        <begin position="35"/>
        <end position="128"/>
    </location>
</feature>
<comment type="similarity">
    <text evidence="2 3">Belongs to the small heat shock protein (HSP20) family.</text>
</comment>
<dbReference type="Gene3D" id="2.60.40.790">
    <property type="match status" value="1"/>
</dbReference>
<dbReference type="InterPro" id="IPR008978">
    <property type="entry name" value="HSP20-like_chaperone"/>
</dbReference>
<comment type="caution">
    <text evidence="6">The sequence shown here is derived from an EMBL/GenBank/DDBJ whole genome shotgun (WGS) entry which is preliminary data.</text>
</comment>
<dbReference type="InterPro" id="IPR007052">
    <property type="entry name" value="CS_dom"/>
</dbReference>
<dbReference type="InterPro" id="IPR002068">
    <property type="entry name" value="A-crystallin/Hsp20_dom"/>
</dbReference>
<keyword evidence="7" id="KW-1185">Reference proteome</keyword>
<dbReference type="Pfam" id="PF00011">
    <property type="entry name" value="HSP20"/>
    <property type="match status" value="1"/>
</dbReference>
<proteinExistence type="inferred from homology"/>